<gene>
    <name evidence="1" type="ORF">QFC24_002542</name>
</gene>
<protein>
    <submittedName>
        <fullName evidence="1">Uncharacterized protein</fullName>
    </submittedName>
</protein>
<comment type="caution">
    <text evidence="1">The sequence shown here is derived from an EMBL/GenBank/DDBJ whole genome shotgun (WGS) entry which is preliminary data.</text>
</comment>
<evidence type="ECO:0000313" key="1">
    <source>
        <dbReference type="EMBL" id="KAJ9125758.1"/>
    </source>
</evidence>
<organism evidence="1 2">
    <name type="scientific">Naganishia onofrii</name>
    <dbReference type="NCBI Taxonomy" id="1851511"/>
    <lineage>
        <taxon>Eukaryota</taxon>
        <taxon>Fungi</taxon>
        <taxon>Dikarya</taxon>
        <taxon>Basidiomycota</taxon>
        <taxon>Agaricomycotina</taxon>
        <taxon>Tremellomycetes</taxon>
        <taxon>Filobasidiales</taxon>
        <taxon>Filobasidiaceae</taxon>
        <taxon>Naganishia</taxon>
    </lineage>
</organism>
<dbReference type="EMBL" id="JASBWV010000007">
    <property type="protein sequence ID" value="KAJ9125758.1"/>
    <property type="molecule type" value="Genomic_DNA"/>
</dbReference>
<proteinExistence type="predicted"/>
<keyword evidence="2" id="KW-1185">Reference proteome</keyword>
<accession>A0ACC2XPH4</accession>
<dbReference type="Proteomes" id="UP001234202">
    <property type="component" value="Unassembled WGS sequence"/>
</dbReference>
<sequence length="559" mass="62604">MAQALFLTYFDDHKDSQDLEGIELQTLPSGLHLVERDTYYFRRIEPHKPSAREEEEENIQMGTVVFRNRSLSPEEIEMAGGEEKTRGRLMIGLGILLRKSTAPSLHFSSHLIKLTAHVRVGYYSVAIHSAAIRFGSSTTLERVIDTISQEWRVEQSSEERNSWLSDILLRLWNSLESEEAILSKNTDMVRGSSIPGRLGLDQENPLKSFLSLGKTLGVPLLSLWKYAAAGRRILFYGTPPLSSMCQAAYLTWLMSLRMTEIDKQPQSTYLGMIGLSDMSFVAGIPHGWIACTSDAIYKDKTGMYDLLVDCSGSDLLPSPTSGDQHDFKREPVMRAVLRENGQVTLKYLSYTYSDTVLWNTISPFLLETTSKKSDISHTADTPSSAIWTTAVGTYTYICDICWGLCAFASGSGYAQHSDHHGNISTGYIRLPTEENGQRESSDDEEFVQEDDDVASQPSSIDKPNDNSITSAIQILKILDHRRNHIEKRLAKAVSDTGTPILSKEDMRQMGLSAWSWVDVEFVRSLWRARKTQPISTGTLGTGLLVEKGWFRRAIGYVGL</sequence>
<name>A0ACC2XPH4_9TREE</name>
<reference evidence="1" key="1">
    <citation type="submission" date="2023-04" db="EMBL/GenBank/DDBJ databases">
        <title>Draft Genome sequencing of Naganishia species isolated from polar environments using Oxford Nanopore Technology.</title>
        <authorList>
            <person name="Leo P."/>
            <person name="Venkateswaran K."/>
        </authorList>
    </citation>
    <scope>NUCLEOTIDE SEQUENCE</scope>
    <source>
        <strain evidence="1">DBVPG 5303</strain>
    </source>
</reference>
<evidence type="ECO:0000313" key="2">
    <source>
        <dbReference type="Proteomes" id="UP001234202"/>
    </source>
</evidence>